<dbReference type="SUPFAM" id="SSF53850">
    <property type="entry name" value="Periplasmic binding protein-like II"/>
    <property type="match status" value="1"/>
</dbReference>
<dbReference type="InParanoid" id="A0A4R5DHI8"/>
<dbReference type="PANTHER" id="PTHR43649:SF12">
    <property type="entry name" value="DIACETYLCHITOBIOSE BINDING PROTEIN DASA"/>
    <property type="match status" value="1"/>
</dbReference>
<dbReference type="PANTHER" id="PTHR43649">
    <property type="entry name" value="ARABINOSE-BINDING PROTEIN-RELATED"/>
    <property type="match status" value="1"/>
</dbReference>
<sequence length="464" mass="48948">MNGRSALGPTMSRRRFLEVGGLGLATVAGGSLLSGCGGDSGSASGDKTLTVIVSQSPTAPEGQQRILDLITQKFEDANPGATVRFDVVQLGSAVATAIMTTAASHDGPDIFEVGPQHLPTGQAAGVFEPITDAEWDGLGGRDRYLPSVLAAMGQSDDAQVAVPYYASTMAMYYNTAHFAEAGLTAPPTTWSDFIAVAQQLSDPAAEKYAVGEAAAEPTHPWHVIWLLTKQLGADLISADGTTAQLDADEVLEATRFWMDWIAEHRIVARRGATQTSAEQVQQFVNAEISMFPCGFTQAISSMPGTAVADTWGLAGNPTVPFGMSALPAGQPAVQTYLGGATWAISKHSKNRDLALELTKLMGDPDVQQLTWQEVGGLPVTEETFEAHPETREDHWQVIYDAAVAAEATPWSPSFGQVSPLIAEALKPSFAELAGSGGYDSDALRTQLQTANEKLAAALATEARQ</sequence>
<dbReference type="Gene3D" id="3.40.190.10">
    <property type="entry name" value="Periplasmic binding protein-like II"/>
    <property type="match status" value="1"/>
</dbReference>
<dbReference type="InterPro" id="IPR006311">
    <property type="entry name" value="TAT_signal"/>
</dbReference>
<dbReference type="Proteomes" id="UP000294739">
    <property type="component" value="Unassembled WGS sequence"/>
</dbReference>
<organism evidence="1 2">
    <name type="scientific">Jiangella asiatica</name>
    <dbReference type="NCBI Taxonomy" id="2530372"/>
    <lineage>
        <taxon>Bacteria</taxon>
        <taxon>Bacillati</taxon>
        <taxon>Actinomycetota</taxon>
        <taxon>Actinomycetes</taxon>
        <taxon>Jiangellales</taxon>
        <taxon>Jiangellaceae</taxon>
        <taxon>Jiangella</taxon>
    </lineage>
</organism>
<dbReference type="OrthoDB" id="2507686at2"/>
<dbReference type="RefSeq" id="WP_131892308.1">
    <property type="nucleotide sequence ID" value="NZ_SMKZ01000005.1"/>
</dbReference>
<comment type="caution">
    <text evidence="1">The sequence shown here is derived from an EMBL/GenBank/DDBJ whole genome shotgun (WGS) entry which is preliminary data.</text>
</comment>
<gene>
    <name evidence="1" type="ORF">E1269_05805</name>
</gene>
<protein>
    <submittedName>
        <fullName evidence="1">Extracellular solute-binding protein</fullName>
    </submittedName>
</protein>
<evidence type="ECO:0000313" key="1">
    <source>
        <dbReference type="EMBL" id="TDE13542.1"/>
    </source>
</evidence>
<keyword evidence="2" id="KW-1185">Reference proteome</keyword>
<dbReference type="InterPro" id="IPR050490">
    <property type="entry name" value="Bact_solute-bd_prot1"/>
</dbReference>
<dbReference type="EMBL" id="SMKZ01000005">
    <property type="protein sequence ID" value="TDE13542.1"/>
    <property type="molecule type" value="Genomic_DNA"/>
</dbReference>
<evidence type="ECO:0000313" key="2">
    <source>
        <dbReference type="Proteomes" id="UP000294739"/>
    </source>
</evidence>
<dbReference type="PROSITE" id="PS51318">
    <property type="entry name" value="TAT"/>
    <property type="match status" value="1"/>
</dbReference>
<proteinExistence type="predicted"/>
<dbReference type="InterPro" id="IPR006059">
    <property type="entry name" value="SBP"/>
</dbReference>
<dbReference type="AlphaFoldDB" id="A0A4R5DHI8"/>
<accession>A0A4R5DHI8</accession>
<name>A0A4R5DHI8_9ACTN</name>
<dbReference type="Pfam" id="PF01547">
    <property type="entry name" value="SBP_bac_1"/>
    <property type="match status" value="1"/>
</dbReference>
<reference evidence="1 2" key="1">
    <citation type="submission" date="2019-03" db="EMBL/GenBank/DDBJ databases">
        <title>Draft genome sequences of novel Actinobacteria.</title>
        <authorList>
            <person name="Sahin N."/>
            <person name="Ay H."/>
            <person name="Saygin H."/>
        </authorList>
    </citation>
    <scope>NUCLEOTIDE SEQUENCE [LARGE SCALE GENOMIC DNA]</scope>
    <source>
        <strain evidence="1 2">5K138</strain>
    </source>
</reference>